<dbReference type="PANTHER" id="PTHR14136">
    <property type="entry name" value="BTB_POZ DOMAIN-CONTAINING PROTEIN KCTD9"/>
    <property type="match status" value="1"/>
</dbReference>
<dbReference type="InterPro" id="IPR001646">
    <property type="entry name" value="5peptide_repeat"/>
</dbReference>
<dbReference type="Pfam" id="PF00805">
    <property type="entry name" value="Pentapeptide"/>
    <property type="match status" value="4"/>
</dbReference>
<feature type="domain" description="DUF2169" evidence="1">
    <location>
        <begin position="20"/>
        <end position="306"/>
    </location>
</feature>
<dbReference type="Proteomes" id="UP000192761">
    <property type="component" value="Unassembled WGS sequence"/>
</dbReference>
<organism evidence="2 3">
    <name type="scientific">Andreprevotia lacus DSM 23236</name>
    <dbReference type="NCBI Taxonomy" id="1121001"/>
    <lineage>
        <taxon>Bacteria</taxon>
        <taxon>Pseudomonadati</taxon>
        <taxon>Pseudomonadota</taxon>
        <taxon>Betaproteobacteria</taxon>
        <taxon>Neisseriales</taxon>
        <taxon>Chitinibacteraceae</taxon>
        <taxon>Andreprevotia</taxon>
    </lineage>
</organism>
<evidence type="ECO:0000313" key="3">
    <source>
        <dbReference type="Proteomes" id="UP000192761"/>
    </source>
</evidence>
<dbReference type="OrthoDB" id="237820at2"/>
<dbReference type="InterPro" id="IPR018683">
    <property type="entry name" value="DUF2169"/>
</dbReference>
<dbReference type="PANTHER" id="PTHR14136:SF17">
    <property type="entry name" value="BTB_POZ DOMAIN-CONTAINING PROTEIN KCTD9"/>
    <property type="match status" value="1"/>
</dbReference>
<evidence type="ECO:0000259" key="1">
    <source>
        <dbReference type="Pfam" id="PF09937"/>
    </source>
</evidence>
<dbReference type="STRING" id="1121001.SAMN02745857_01730"/>
<keyword evidence="3" id="KW-1185">Reference proteome</keyword>
<dbReference type="Pfam" id="PF13599">
    <property type="entry name" value="Pentapeptide_4"/>
    <property type="match status" value="1"/>
</dbReference>
<dbReference type="AlphaFoldDB" id="A0A1W1XIT2"/>
<reference evidence="2 3" key="1">
    <citation type="submission" date="2017-04" db="EMBL/GenBank/DDBJ databases">
        <authorList>
            <person name="Afonso C.L."/>
            <person name="Miller P.J."/>
            <person name="Scott M.A."/>
            <person name="Spackman E."/>
            <person name="Goraichik I."/>
            <person name="Dimitrov K.M."/>
            <person name="Suarez D.L."/>
            <person name="Swayne D.E."/>
        </authorList>
    </citation>
    <scope>NUCLEOTIDE SEQUENCE [LARGE SCALE GENOMIC DNA]</scope>
    <source>
        <strain evidence="2 3">DSM 23236</strain>
    </source>
</reference>
<dbReference type="Gene3D" id="2.160.20.80">
    <property type="entry name" value="E3 ubiquitin-protein ligase SopA"/>
    <property type="match status" value="3"/>
</dbReference>
<gene>
    <name evidence="2" type="ORF">SAMN02745857_01730</name>
</gene>
<proteinExistence type="predicted"/>
<protein>
    <submittedName>
        <fullName evidence="2">Uncharacterized protein YjbI, contains pentapeptide repeats</fullName>
    </submittedName>
</protein>
<dbReference type="EMBL" id="FWXD01000008">
    <property type="protein sequence ID" value="SMC23890.1"/>
    <property type="molecule type" value="Genomic_DNA"/>
</dbReference>
<accession>A0A1W1XIT2</accession>
<dbReference type="InterPro" id="IPR051082">
    <property type="entry name" value="Pentapeptide-BTB/POZ_domain"/>
</dbReference>
<name>A0A1W1XIT2_9NEIS</name>
<dbReference type="RefSeq" id="WP_084090385.1">
    <property type="nucleotide sequence ID" value="NZ_FWXD01000008.1"/>
</dbReference>
<evidence type="ECO:0000313" key="2">
    <source>
        <dbReference type="EMBL" id="SMC23890.1"/>
    </source>
</evidence>
<dbReference type="SUPFAM" id="SSF141571">
    <property type="entry name" value="Pentapeptide repeat-like"/>
    <property type="match status" value="3"/>
</dbReference>
<dbReference type="Pfam" id="PF09937">
    <property type="entry name" value="DUF2169"/>
    <property type="match status" value="1"/>
</dbReference>
<sequence>MEIIKPLRLGVLHRAYRQQQQPHLCVAVMALVALGGERPVLLPEQELWELVEDTLGDDGLIDLTMPKPSAEYLVSGIATTLHQAGKTCCAVEACVGDKQKRLTVFGDRYWLAGSTTTPQPFDVMPLDRNHAYGGAGHAENLAGIGHAPEWIDGQQVQRAPNIEHAHQLLTSPQQSLPPAGFGRVDISAPSHMALMGQYDERWLQEHAPGFPPSFDWHYFNLAPPDQQWRGQDSLPAGLSYRFVNMHPEFPVFAGQLPQAHARCFVTLRDDAPADGEDGALVFAELPLRLTTTWFVPHEECAILIYHGSMAIDDDDASKVAHLMPAFEALAAPRPLEHYEAVLAQRIDPDDGDLYVFDEAALISEALIGQSFDTEPLGTRPAGALEQRMDARLQREQHSRNEQMKAAGLPPSMPDVAQDMPRLQRLADLPQFDAALRQKETEISARMAVEQQMLHEELRQRASDPTAQVLLAQLENPGQAPAFEYASRAAQLTDMPPPAPFPAPTGFGAVLPPANDTARQLRQLYLHSVAFCAAAPALSPTASAQVREQVLQQYALNRDLSGLDLTGADLSGLDLTGARMVGALLESANLEGCKLDGADLSEAVLARARLSNSSLASARLVSANLSHVQVQQACFAGAMIATADWQEAEFNDCDFREVCIATLNLQQSEFKRCRFDDASMEDVDFQSCTLIDVQFEDAVLAGCNWLNCRLDKTGFDGAVLDGCSLAETDAIGISCVATILTDCYAALDCNLSDADFSAAELQACNWRDTLLERACLVGATLSDCDLSGALLHGANLQGVQAPGCLLIDASLIGARLAGANLMQAILRGADLRSADLTGAHLFEADLALVQLDASTVLDRVGAERANLYPRASVEGA</sequence>